<dbReference type="Pfam" id="PF02585">
    <property type="entry name" value="PIG-L"/>
    <property type="match status" value="1"/>
</dbReference>
<dbReference type="InterPro" id="IPR003737">
    <property type="entry name" value="GlcNAc_PI_deacetylase-related"/>
</dbReference>
<gene>
    <name evidence="1" type="ORF">H8S20_09275</name>
</gene>
<sequence>MNNIKRVMSIGAHSLDAELLGGPLVIKYANLGAKCTFVHVTQGRLEDPNATKEENDLYLKKLVSQNENAAKGMSADCNALGYLSRELPTESEFIKILVKYFTEEKVDLIITHYSGTLHPRHYYTYYTVTEAVKICRQNGMNIKLLYGENCEDLVGFIPQAYYELSEEELNIWFNALKSYEIFNGKINNVPYNDYYKTMGKVRSLECGSRKFTKAYMYASLIENI</sequence>
<protein>
    <submittedName>
        <fullName evidence="1">PIG-L family deacetylase</fullName>
    </submittedName>
</protein>
<organism evidence="1 2">
    <name type="scientific">Clostridium hominis</name>
    <dbReference type="NCBI Taxonomy" id="2763036"/>
    <lineage>
        <taxon>Bacteria</taxon>
        <taxon>Bacillati</taxon>
        <taxon>Bacillota</taxon>
        <taxon>Clostridia</taxon>
        <taxon>Eubacteriales</taxon>
        <taxon>Clostridiaceae</taxon>
        <taxon>Clostridium</taxon>
    </lineage>
</organism>
<evidence type="ECO:0000313" key="1">
    <source>
        <dbReference type="EMBL" id="MBC5629082.1"/>
    </source>
</evidence>
<reference evidence="1 2" key="1">
    <citation type="submission" date="2020-08" db="EMBL/GenBank/DDBJ databases">
        <title>Genome public.</title>
        <authorList>
            <person name="Liu C."/>
            <person name="Sun Q."/>
        </authorList>
    </citation>
    <scope>NUCLEOTIDE SEQUENCE [LARGE SCALE GENOMIC DNA]</scope>
    <source>
        <strain evidence="1 2">NSJ-6</strain>
    </source>
</reference>
<dbReference type="RefSeq" id="WP_186859935.1">
    <property type="nucleotide sequence ID" value="NZ_JACOOO010000016.1"/>
</dbReference>
<dbReference type="EMBL" id="JACOOO010000016">
    <property type="protein sequence ID" value="MBC5629082.1"/>
    <property type="molecule type" value="Genomic_DNA"/>
</dbReference>
<dbReference type="Gene3D" id="3.40.50.10320">
    <property type="entry name" value="LmbE-like"/>
    <property type="match status" value="1"/>
</dbReference>
<evidence type="ECO:0000313" key="2">
    <source>
        <dbReference type="Proteomes" id="UP000596929"/>
    </source>
</evidence>
<name>A0ABR7DD55_9CLOT</name>
<keyword evidence="2" id="KW-1185">Reference proteome</keyword>
<dbReference type="InterPro" id="IPR024078">
    <property type="entry name" value="LmbE-like_dom_sf"/>
</dbReference>
<dbReference type="Proteomes" id="UP000596929">
    <property type="component" value="Unassembled WGS sequence"/>
</dbReference>
<comment type="caution">
    <text evidence="1">The sequence shown here is derived from an EMBL/GenBank/DDBJ whole genome shotgun (WGS) entry which is preliminary data.</text>
</comment>
<dbReference type="SUPFAM" id="SSF102588">
    <property type="entry name" value="LmbE-like"/>
    <property type="match status" value="1"/>
</dbReference>
<proteinExistence type="predicted"/>
<accession>A0ABR7DD55</accession>